<dbReference type="PANTHER" id="PTHR32282">
    <property type="entry name" value="BINDING PROTEIN TRANSPEPTIDASE, PUTATIVE-RELATED"/>
    <property type="match status" value="1"/>
</dbReference>
<dbReference type="GO" id="GO:0009002">
    <property type="term" value="F:serine-type D-Ala-D-Ala carboxypeptidase activity"/>
    <property type="evidence" value="ECO:0007669"/>
    <property type="project" value="UniProtKB-EC"/>
</dbReference>
<protein>
    <submittedName>
        <fullName evidence="21">Penicillin-binding protein</fullName>
    </submittedName>
</protein>
<dbReference type="AlphaFoldDB" id="A0A9X3B9Q4"/>
<dbReference type="PANTHER" id="PTHR32282:SF11">
    <property type="entry name" value="PENICILLIN-BINDING PROTEIN 1B"/>
    <property type="match status" value="1"/>
</dbReference>
<evidence type="ECO:0000259" key="20">
    <source>
        <dbReference type="Pfam" id="PF00912"/>
    </source>
</evidence>
<dbReference type="RefSeq" id="WP_279299756.1">
    <property type="nucleotide sequence ID" value="NZ_JAOTIF010000032.1"/>
</dbReference>
<dbReference type="InterPro" id="IPR036950">
    <property type="entry name" value="PBP_transglycosylase"/>
</dbReference>
<dbReference type="GO" id="GO:0006508">
    <property type="term" value="P:proteolysis"/>
    <property type="evidence" value="ECO:0007669"/>
    <property type="project" value="UniProtKB-KW"/>
</dbReference>
<evidence type="ECO:0000256" key="9">
    <source>
        <dbReference type="ARBA" id="ARBA00022679"/>
    </source>
</evidence>
<dbReference type="GO" id="GO:0009252">
    <property type="term" value="P:peptidoglycan biosynthetic process"/>
    <property type="evidence" value="ECO:0007669"/>
    <property type="project" value="UniProtKB-KW"/>
</dbReference>
<evidence type="ECO:0000256" key="1">
    <source>
        <dbReference type="ARBA" id="ARBA00004236"/>
    </source>
</evidence>
<evidence type="ECO:0000256" key="17">
    <source>
        <dbReference type="ARBA" id="ARBA00049902"/>
    </source>
</evidence>
<dbReference type="InterPro" id="IPR001460">
    <property type="entry name" value="PCN-bd_Tpept"/>
</dbReference>
<evidence type="ECO:0000256" key="14">
    <source>
        <dbReference type="ARBA" id="ARBA00023268"/>
    </source>
</evidence>
<evidence type="ECO:0000313" key="22">
    <source>
        <dbReference type="Proteomes" id="UP001155483"/>
    </source>
</evidence>
<comment type="pathway">
    <text evidence="2">Cell wall biogenesis; peptidoglycan biosynthesis.</text>
</comment>
<feature type="domain" description="Penicillin-binding protein transpeptidase" evidence="19">
    <location>
        <begin position="411"/>
        <end position="650"/>
    </location>
</feature>
<reference evidence="21" key="2">
    <citation type="submission" date="2023-04" db="EMBL/GenBank/DDBJ databases">
        <title>Paracnuella aquatica gen. nov., sp. nov., a member of the family Chitinophagaceae isolated from a hot spring.</title>
        <authorList>
            <person name="Wang C."/>
        </authorList>
    </citation>
    <scope>NUCLEOTIDE SEQUENCE</scope>
    <source>
        <strain evidence="21">LB-8</strain>
    </source>
</reference>
<evidence type="ECO:0000256" key="10">
    <source>
        <dbReference type="ARBA" id="ARBA00022801"/>
    </source>
</evidence>
<comment type="similarity">
    <text evidence="4">In the N-terminal section; belongs to the glycosyltransferase 51 family.</text>
</comment>
<evidence type="ECO:0000256" key="18">
    <source>
        <dbReference type="SAM" id="MobiDB-lite"/>
    </source>
</evidence>
<dbReference type="Pfam" id="PF00905">
    <property type="entry name" value="Transpeptidase"/>
    <property type="match status" value="1"/>
</dbReference>
<keyword evidence="10" id="KW-0378">Hydrolase</keyword>
<dbReference type="InterPro" id="IPR023346">
    <property type="entry name" value="Lysozyme-like_dom_sf"/>
</dbReference>
<dbReference type="InterPro" id="IPR001264">
    <property type="entry name" value="Glyco_trans_51"/>
</dbReference>
<dbReference type="Gene3D" id="1.10.3810.10">
    <property type="entry name" value="Biosynthetic peptidoglycan transglycosylase-like"/>
    <property type="match status" value="1"/>
</dbReference>
<name>A0A9X3B9Q4_9BACT</name>
<evidence type="ECO:0000256" key="13">
    <source>
        <dbReference type="ARBA" id="ARBA00023136"/>
    </source>
</evidence>
<accession>A0A9X3B9Q4</accession>
<evidence type="ECO:0000256" key="11">
    <source>
        <dbReference type="ARBA" id="ARBA00022960"/>
    </source>
</evidence>
<comment type="catalytic activity">
    <reaction evidence="16">
        <text>Preferential cleavage: (Ac)2-L-Lys-D-Ala-|-D-Ala. Also transpeptidation of peptidyl-alanyl moieties that are N-acyl substituents of D-alanine.</text>
        <dbReference type="EC" id="3.4.16.4"/>
    </reaction>
</comment>
<dbReference type="GO" id="GO:0008658">
    <property type="term" value="F:penicillin binding"/>
    <property type="evidence" value="ECO:0007669"/>
    <property type="project" value="InterPro"/>
</dbReference>
<reference evidence="21" key="1">
    <citation type="submission" date="2022-09" db="EMBL/GenBank/DDBJ databases">
        <authorList>
            <person name="Yuan C."/>
            <person name="Ke Z."/>
        </authorList>
    </citation>
    <scope>NUCLEOTIDE SEQUENCE</scope>
    <source>
        <strain evidence="21">LB-8</strain>
    </source>
</reference>
<comment type="similarity">
    <text evidence="3">In the C-terminal section; belongs to the transpeptidase family.</text>
</comment>
<keyword evidence="13" id="KW-0472">Membrane</keyword>
<evidence type="ECO:0000256" key="2">
    <source>
        <dbReference type="ARBA" id="ARBA00004752"/>
    </source>
</evidence>
<evidence type="ECO:0000256" key="4">
    <source>
        <dbReference type="ARBA" id="ARBA00007739"/>
    </source>
</evidence>
<dbReference type="GO" id="GO:0030288">
    <property type="term" value="C:outer membrane-bounded periplasmic space"/>
    <property type="evidence" value="ECO:0007669"/>
    <property type="project" value="TreeGrafter"/>
</dbReference>
<dbReference type="InterPro" id="IPR012338">
    <property type="entry name" value="Beta-lactam/transpept-like"/>
</dbReference>
<evidence type="ECO:0000256" key="15">
    <source>
        <dbReference type="ARBA" id="ARBA00023316"/>
    </source>
</evidence>
<keyword evidence="9" id="KW-0808">Transferase</keyword>
<dbReference type="GO" id="GO:0005886">
    <property type="term" value="C:plasma membrane"/>
    <property type="evidence" value="ECO:0007669"/>
    <property type="project" value="UniProtKB-SubCell"/>
</dbReference>
<evidence type="ECO:0000256" key="3">
    <source>
        <dbReference type="ARBA" id="ARBA00007090"/>
    </source>
</evidence>
<dbReference type="GO" id="GO:0008360">
    <property type="term" value="P:regulation of cell shape"/>
    <property type="evidence" value="ECO:0007669"/>
    <property type="project" value="UniProtKB-KW"/>
</dbReference>
<evidence type="ECO:0000256" key="16">
    <source>
        <dbReference type="ARBA" id="ARBA00034000"/>
    </source>
</evidence>
<dbReference type="Proteomes" id="UP001155483">
    <property type="component" value="Unassembled WGS sequence"/>
</dbReference>
<feature type="compositionally biased region" description="Basic and acidic residues" evidence="18">
    <location>
        <begin position="748"/>
        <end position="771"/>
    </location>
</feature>
<evidence type="ECO:0000313" key="21">
    <source>
        <dbReference type="EMBL" id="MCU7552320.1"/>
    </source>
</evidence>
<keyword evidence="12" id="KW-0573">Peptidoglycan synthesis</keyword>
<keyword evidence="6" id="KW-0121">Carboxypeptidase</keyword>
<keyword evidence="22" id="KW-1185">Reference proteome</keyword>
<sequence length="782" mass="87599">MKRILTLLIILLLSGLSILALVVFLVMQGVFGPLPSLKQLKNPNLLQASEVLAADSTLMGKYYRVGGNRSNSNFKDISHYVIDALIATEDERFYKHTGIDTRSTLRAVFLLGRAGGGSTLSQQLALNLSTDRRASNLGSRFIQKIKEYIIATRLEKQFTKQEILTLYLNTVPFGDNVYGIRIAARTFYQKEPSQLKPEEAAVLIGMLKGNSIYNPRLHPNAARDRRNVVLGQMEKNGMLSSSTASQLRALPLIINYKKLDENNGVAPYLREVLKEELKDALEGLEKPDGTPYSLYEDGLRIYTTIDPNMQSYAEEAVAQQMPLLQKALNRQRNIRTGSVWKGHAEVLDAQMKASDRWRNLKDEGLSDDEIKKAFKRKVSMKIFAWNDKREKDTLLSPLDSIKYHRQMLQTAFMVMDPQTGAVKAWVGGINYKTYKFDHANLKTKRQVGSTIKPLLYAQAVEEKGFLPETPVEDIQQDFGGGRLVPATTQSCSGDTITMASALAWSKNCATAYIMKQVEPENFTRFLGRIGVPTEVEPHPSIALGSCDLSLYEMMWAYSIFPSGGISTKPYIISRIEDRNGNVLKRFEPGKNRKEVISEVSAYRMYQMMQGTVTVGTAKGLMERLGAAEMGGKTGTTNDNADAWFMGYAPQLLAGTWIGCDDRFIRIESGLGMGSQAARPIWEAFFKKVYADAKSGVKRDAIFNKPPELLINTDSLVMKELMDAGMMRTEDENPEDLNNPKAVMPPNNKENRNRDPKIGESRQPAEQKEKKGILNKIFGKKEE</sequence>
<dbReference type="GO" id="GO:0008955">
    <property type="term" value="F:peptidoglycan glycosyltransferase activity"/>
    <property type="evidence" value="ECO:0007669"/>
    <property type="project" value="UniProtKB-EC"/>
</dbReference>
<dbReference type="Gene3D" id="3.40.710.10">
    <property type="entry name" value="DD-peptidase/beta-lactamase superfamily"/>
    <property type="match status" value="2"/>
</dbReference>
<evidence type="ECO:0000256" key="5">
    <source>
        <dbReference type="ARBA" id="ARBA00022475"/>
    </source>
</evidence>
<evidence type="ECO:0000256" key="12">
    <source>
        <dbReference type="ARBA" id="ARBA00022984"/>
    </source>
</evidence>
<feature type="domain" description="Glycosyl transferase family 51" evidence="20">
    <location>
        <begin position="66"/>
        <end position="233"/>
    </location>
</feature>
<gene>
    <name evidence="21" type="ORF">OCK74_24585</name>
</gene>
<keyword evidence="8" id="KW-0328">Glycosyltransferase</keyword>
<keyword evidence="11" id="KW-0133">Cell shape</keyword>
<comment type="caution">
    <text evidence="21">The sequence shown here is derived from an EMBL/GenBank/DDBJ whole genome shotgun (WGS) entry which is preliminary data.</text>
</comment>
<dbReference type="InterPro" id="IPR050396">
    <property type="entry name" value="Glycosyltr_51/Transpeptidase"/>
</dbReference>
<feature type="region of interest" description="Disordered" evidence="18">
    <location>
        <begin position="729"/>
        <end position="782"/>
    </location>
</feature>
<dbReference type="SUPFAM" id="SSF56601">
    <property type="entry name" value="beta-lactamase/transpeptidase-like"/>
    <property type="match status" value="1"/>
</dbReference>
<evidence type="ECO:0000256" key="7">
    <source>
        <dbReference type="ARBA" id="ARBA00022670"/>
    </source>
</evidence>
<evidence type="ECO:0000256" key="8">
    <source>
        <dbReference type="ARBA" id="ARBA00022676"/>
    </source>
</evidence>
<evidence type="ECO:0000259" key="19">
    <source>
        <dbReference type="Pfam" id="PF00905"/>
    </source>
</evidence>
<keyword evidence="7" id="KW-0645">Protease</keyword>
<evidence type="ECO:0000256" key="6">
    <source>
        <dbReference type="ARBA" id="ARBA00022645"/>
    </source>
</evidence>
<comment type="catalytic activity">
    <reaction evidence="17">
        <text>[GlcNAc-(1-&gt;4)-Mur2Ac(oyl-L-Ala-gamma-D-Glu-L-Lys-D-Ala-D-Ala)](n)-di-trans,octa-cis-undecaprenyl diphosphate + beta-D-GlcNAc-(1-&gt;4)-Mur2Ac(oyl-L-Ala-gamma-D-Glu-L-Lys-D-Ala-D-Ala)-di-trans,octa-cis-undecaprenyl diphosphate = [GlcNAc-(1-&gt;4)-Mur2Ac(oyl-L-Ala-gamma-D-Glu-L-Lys-D-Ala-D-Ala)](n+1)-di-trans,octa-cis-undecaprenyl diphosphate + di-trans,octa-cis-undecaprenyl diphosphate + H(+)</text>
        <dbReference type="Rhea" id="RHEA:23708"/>
        <dbReference type="Rhea" id="RHEA-COMP:9602"/>
        <dbReference type="Rhea" id="RHEA-COMP:9603"/>
        <dbReference type="ChEBI" id="CHEBI:15378"/>
        <dbReference type="ChEBI" id="CHEBI:58405"/>
        <dbReference type="ChEBI" id="CHEBI:60033"/>
        <dbReference type="ChEBI" id="CHEBI:78435"/>
        <dbReference type="EC" id="2.4.99.28"/>
    </reaction>
</comment>
<dbReference type="EMBL" id="JAOTIF010000032">
    <property type="protein sequence ID" value="MCU7552320.1"/>
    <property type="molecule type" value="Genomic_DNA"/>
</dbReference>
<comment type="subcellular location">
    <subcellularLocation>
        <location evidence="1">Cell membrane</location>
    </subcellularLocation>
</comment>
<dbReference type="SUPFAM" id="SSF53955">
    <property type="entry name" value="Lysozyme-like"/>
    <property type="match status" value="1"/>
</dbReference>
<proteinExistence type="inferred from homology"/>
<organism evidence="21 22">
    <name type="scientific">Paraflavisolibacter caeni</name>
    <dbReference type="NCBI Taxonomy" id="2982496"/>
    <lineage>
        <taxon>Bacteria</taxon>
        <taxon>Pseudomonadati</taxon>
        <taxon>Bacteroidota</taxon>
        <taxon>Chitinophagia</taxon>
        <taxon>Chitinophagales</taxon>
        <taxon>Chitinophagaceae</taxon>
        <taxon>Paraflavisolibacter</taxon>
    </lineage>
</organism>
<keyword evidence="15" id="KW-0961">Cell wall biogenesis/degradation</keyword>
<dbReference type="GO" id="GO:0071555">
    <property type="term" value="P:cell wall organization"/>
    <property type="evidence" value="ECO:0007669"/>
    <property type="project" value="UniProtKB-KW"/>
</dbReference>
<keyword evidence="5" id="KW-1003">Cell membrane</keyword>
<keyword evidence="14" id="KW-0511">Multifunctional enzyme</keyword>
<dbReference type="Pfam" id="PF00912">
    <property type="entry name" value="Transgly"/>
    <property type="match status" value="1"/>
</dbReference>